<name>A0A8G2BX64_9BACT</name>
<protein>
    <recommendedName>
        <fullName evidence="4">MacB-like core domain-containing protein</fullName>
    </recommendedName>
</protein>
<dbReference type="EMBL" id="FNVS01000011">
    <property type="protein sequence ID" value="SEF99554.1"/>
    <property type="molecule type" value="Genomic_DNA"/>
</dbReference>
<evidence type="ECO:0000313" key="3">
    <source>
        <dbReference type="Proteomes" id="UP000236725"/>
    </source>
</evidence>
<dbReference type="Proteomes" id="UP000236725">
    <property type="component" value="Unassembled WGS sequence"/>
</dbReference>
<comment type="caution">
    <text evidence="2">The sequence shown here is derived from an EMBL/GenBank/DDBJ whole genome shotgun (WGS) entry which is preliminary data.</text>
</comment>
<organism evidence="2 3">
    <name type="scientific">Parabacteroides chinchillae</name>
    <dbReference type="NCBI Taxonomy" id="871327"/>
    <lineage>
        <taxon>Bacteria</taxon>
        <taxon>Pseudomonadati</taxon>
        <taxon>Bacteroidota</taxon>
        <taxon>Bacteroidia</taxon>
        <taxon>Bacteroidales</taxon>
        <taxon>Tannerellaceae</taxon>
        <taxon>Parabacteroides</taxon>
    </lineage>
</organism>
<evidence type="ECO:0000256" key="1">
    <source>
        <dbReference type="SAM" id="Phobius"/>
    </source>
</evidence>
<sequence>MKSIFRNLYNVFQRSKRAMIINVLGLSVAFAIIIVAGINFMNMSMALIPKRMKSINIHKY</sequence>
<feature type="transmembrane region" description="Helical" evidence="1">
    <location>
        <begin position="20"/>
        <end position="41"/>
    </location>
</feature>
<keyword evidence="1" id="KW-0812">Transmembrane</keyword>
<reference evidence="2 3" key="1">
    <citation type="submission" date="2016-10" db="EMBL/GenBank/DDBJ databases">
        <authorList>
            <person name="Varghese N."/>
            <person name="Submissions S."/>
        </authorList>
    </citation>
    <scope>NUCLEOTIDE SEQUENCE [LARGE SCALE GENOMIC DNA]</scope>
    <source>
        <strain evidence="2 3">DSM 29073</strain>
    </source>
</reference>
<evidence type="ECO:0000313" key="2">
    <source>
        <dbReference type="EMBL" id="SEF99554.1"/>
    </source>
</evidence>
<proteinExistence type="predicted"/>
<keyword evidence="3" id="KW-1185">Reference proteome</keyword>
<keyword evidence="1" id="KW-1133">Transmembrane helix</keyword>
<gene>
    <name evidence="2" type="ORF">SAMN05444001_11187</name>
</gene>
<dbReference type="AlphaFoldDB" id="A0A8G2BX64"/>
<evidence type="ECO:0008006" key="4">
    <source>
        <dbReference type="Google" id="ProtNLM"/>
    </source>
</evidence>
<accession>A0A8G2BX64</accession>
<keyword evidence="1" id="KW-0472">Membrane</keyword>